<protein>
    <submittedName>
        <fullName evidence="6">EAL domain-containing protein</fullName>
    </submittedName>
</protein>
<dbReference type="PROSITE" id="PS50883">
    <property type="entry name" value="EAL"/>
    <property type="match status" value="1"/>
</dbReference>
<dbReference type="SUPFAM" id="SSF52172">
    <property type="entry name" value="CheY-like"/>
    <property type="match status" value="1"/>
</dbReference>
<evidence type="ECO:0000313" key="6">
    <source>
        <dbReference type="EMBL" id="MBR8827581.1"/>
    </source>
</evidence>
<accession>A0A941GR42</accession>
<dbReference type="AlphaFoldDB" id="A0A941GR42"/>
<dbReference type="Pfam" id="PF00990">
    <property type="entry name" value="GGDEF"/>
    <property type="match status" value="1"/>
</dbReference>
<dbReference type="Pfam" id="PF00563">
    <property type="entry name" value="EAL"/>
    <property type="match status" value="1"/>
</dbReference>
<evidence type="ECO:0000259" key="5">
    <source>
        <dbReference type="PROSITE" id="PS50887"/>
    </source>
</evidence>
<feature type="modified residue" description="4-aspartylphosphate" evidence="1">
    <location>
        <position position="59"/>
    </location>
</feature>
<dbReference type="NCBIfam" id="TIGR00254">
    <property type="entry name" value="GGDEF"/>
    <property type="match status" value="1"/>
</dbReference>
<dbReference type="InterPro" id="IPR035919">
    <property type="entry name" value="EAL_sf"/>
</dbReference>
<organism evidence="6 7">
    <name type="scientific">Gomphosphaeria aponina SAG 52.96 = DSM 107014</name>
    <dbReference type="NCBI Taxonomy" id="1521640"/>
    <lineage>
        <taxon>Bacteria</taxon>
        <taxon>Bacillati</taxon>
        <taxon>Cyanobacteriota</taxon>
        <taxon>Cyanophyceae</taxon>
        <taxon>Oscillatoriophycideae</taxon>
        <taxon>Chroococcales</taxon>
        <taxon>Gomphosphaeriaceae</taxon>
        <taxon>Gomphosphaeria</taxon>
    </lineage>
</organism>
<dbReference type="CDD" id="cd19920">
    <property type="entry name" value="REC_PA4781-like"/>
    <property type="match status" value="1"/>
</dbReference>
<proteinExistence type="predicted"/>
<reference evidence="6" key="1">
    <citation type="submission" date="2021-02" db="EMBL/GenBank/DDBJ databases">
        <title>Metagenome analyses of Stigonema ocellatum DSM 106950, Chlorogloea purpurea SAG 13.99 and Gomphosphaeria aponina DSM 107014.</title>
        <authorList>
            <person name="Marter P."/>
            <person name="Huang S."/>
        </authorList>
    </citation>
    <scope>NUCLEOTIDE SEQUENCE</scope>
    <source>
        <strain evidence="6">JP213</strain>
    </source>
</reference>
<keyword evidence="2" id="KW-0175">Coiled coil</keyword>
<dbReference type="InterPro" id="IPR001789">
    <property type="entry name" value="Sig_transdc_resp-reg_receiver"/>
</dbReference>
<dbReference type="InterPro" id="IPR029787">
    <property type="entry name" value="Nucleotide_cyclase"/>
</dbReference>
<dbReference type="PANTHER" id="PTHR44757">
    <property type="entry name" value="DIGUANYLATE CYCLASE DGCP"/>
    <property type="match status" value="1"/>
</dbReference>
<dbReference type="SMART" id="SM00448">
    <property type="entry name" value="REC"/>
    <property type="match status" value="1"/>
</dbReference>
<dbReference type="InterPro" id="IPR052155">
    <property type="entry name" value="Biofilm_reg_signaling"/>
</dbReference>
<dbReference type="Proteomes" id="UP000767446">
    <property type="component" value="Unassembled WGS sequence"/>
</dbReference>
<dbReference type="SMART" id="SM00052">
    <property type="entry name" value="EAL"/>
    <property type="match status" value="1"/>
</dbReference>
<dbReference type="GO" id="GO:0000160">
    <property type="term" value="P:phosphorelay signal transduction system"/>
    <property type="evidence" value="ECO:0007669"/>
    <property type="project" value="InterPro"/>
</dbReference>
<evidence type="ECO:0000259" key="3">
    <source>
        <dbReference type="PROSITE" id="PS50110"/>
    </source>
</evidence>
<dbReference type="InterPro" id="IPR001633">
    <property type="entry name" value="EAL_dom"/>
</dbReference>
<dbReference type="FunFam" id="3.30.70.270:FF:000001">
    <property type="entry name" value="Diguanylate cyclase domain protein"/>
    <property type="match status" value="1"/>
</dbReference>
<dbReference type="Pfam" id="PF00072">
    <property type="entry name" value="Response_reg"/>
    <property type="match status" value="1"/>
</dbReference>
<dbReference type="InterPro" id="IPR043128">
    <property type="entry name" value="Rev_trsase/Diguanyl_cyclase"/>
</dbReference>
<dbReference type="EMBL" id="JADQBC010000035">
    <property type="protein sequence ID" value="MBR8827581.1"/>
    <property type="molecule type" value="Genomic_DNA"/>
</dbReference>
<feature type="domain" description="Response regulatory" evidence="3">
    <location>
        <begin position="10"/>
        <end position="126"/>
    </location>
</feature>
<feature type="domain" description="GGDEF" evidence="5">
    <location>
        <begin position="209"/>
        <end position="342"/>
    </location>
</feature>
<dbReference type="CDD" id="cd01949">
    <property type="entry name" value="GGDEF"/>
    <property type="match status" value="1"/>
</dbReference>
<dbReference type="PROSITE" id="PS50110">
    <property type="entry name" value="RESPONSE_REGULATORY"/>
    <property type="match status" value="1"/>
</dbReference>
<evidence type="ECO:0000256" key="2">
    <source>
        <dbReference type="SAM" id="Coils"/>
    </source>
</evidence>
<keyword evidence="1" id="KW-0597">Phosphoprotein</keyword>
<evidence type="ECO:0000256" key="1">
    <source>
        <dbReference type="PROSITE-ProRule" id="PRU00169"/>
    </source>
</evidence>
<evidence type="ECO:0000313" key="7">
    <source>
        <dbReference type="Proteomes" id="UP000767446"/>
    </source>
</evidence>
<dbReference type="SUPFAM" id="SSF55073">
    <property type="entry name" value="Nucleotide cyclase"/>
    <property type="match status" value="1"/>
</dbReference>
<gene>
    <name evidence="6" type="ORF">DSM107014_06670</name>
</gene>
<name>A0A941GR42_9CHRO</name>
<feature type="domain" description="EAL" evidence="4">
    <location>
        <begin position="351"/>
        <end position="607"/>
    </location>
</feature>
<dbReference type="SMART" id="SM00267">
    <property type="entry name" value="GGDEF"/>
    <property type="match status" value="1"/>
</dbReference>
<feature type="coiled-coil region" evidence="2">
    <location>
        <begin position="121"/>
        <end position="173"/>
    </location>
</feature>
<dbReference type="InterPro" id="IPR000160">
    <property type="entry name" value="GGDEF_dom"/>
</dbReference>
<dbReference type="PROSITE" id="PS50887">
    <property type="entry name" value="GGDEF"/>
    <property type="match status" value="1"/>
</dbReference>
<dbReference type="Gene3D" id="3.30.70.270">
    <property type="match status" value="1"/>
</dbReference>
<dbReference type="Gene3D" id="3.20.20.450">
    <property type="entry name" value="EAL domain"/>
    <property type="match status" value="1"/>
</dbReference>
<dbReference type="InterPro" id="IPR011006">
    <property type="entry name" value="CheY-like_superfamily"/>
</dbReference>
<dbReference type="Gene3D" id="3.40.50.2300">
    <property type="match status" value="1"/>
</dbReference>
<comment type="caution">
    <text evidence="6">The sequence shown here is derived from an EMBL/GenBank/DDBJ whole genome shotgun (WGS) entry which is preliminary data.</text>
</comment>
<dbReference type="CDD" id="cd01948">
    <property type="entry name" value="EAL"/>
    <property type="match status" value="1"/>
</dbReference>
<dbReference type="FunFam" id="3.20.20.450:FF:000001">
    <property type="entry name" value="Cyclic di-GMP phosphodiesterase yahA"/>
    <property type="match status" value="1"/>
</dbReference>
<dbReference type="PANTHER" id="PTHR44757:SF2">
    <property type="entry name" value="BIOFILM ARCHITECTURE MAINTENANCE PROTEIN MBAA"/>
    <property type="match status" value="1"/>
</dbReference>
<sequence>MLNAEEQTANILVVDDTANNLRILTTTLSKEGYKVRPVTSGKMALKAVETMVPDLILLDIKMPEMDGYEVCQKLKEIPETKEIPVIFLSALDDAIDKVKAFRVGGLDYITKPFQLEEVLVRVENQLKLQEAKKEINKLNQELEVRVKQRTAQLETANRALKKEISQKEKYQKQLVYKAFHDDLTGLPNRALFMSRLEDALRKVKNEENYLFAVLFLDCDRFKVVNDSLGHLVGDQLLVAVASRLESCWQQGELIARFGGDEFTILIEEINNIQEAQLLAEKIHQSFDKSFRLGENELYINVSIGIVLCTKDYQQADTILRDADTAMYRAKELGRNRSTVFDVAMHKRNLTVLKLENDLRRAMEREEFTVYYQPIVSLRTGDIISFEALLRWQHPEKGLITPIHFIPKAEETELILPLGMWILEQACSQLSNWQNQGLVSEEITISVNLSIKQFSDVHILNQIYKILQKTNLDGSRLNLEITESSMMENPDVAIRVLQQMRMRKINLSIDDFGSGYSSLNHLYRFPVNALKIDQSFISRIGNNGENLEIVQAIITLAHQLKMKAIAEGIETAKQFDFLRGLGCDFGQGYFFSKALDANSVEKVLRKKVLNSYSNEENS</sequence>
<evidence type="ECO:0000259" key="4">
    <source>
        <dbReference type="PROSITE" id="PS50883"/>
    </source>
</evidence>
<dbReference type="SUPFAM" id="SSF141868">
    <property type="entry name" value="EAL domain-like"/>
    <property type="match status" value="1"/>
</dbReference>